<dbReference type="EMBL" id="CFOE01000139">
    <property type="protein sequence ID" value="CFE39023.1"/>
    <property type="molecule type" value="Genomic_DNA"/>
</dbReference>
<evidence type="ECO:0000313" key="12">
    <source>
        <dbReference type="EMBL" id="CFE39023.1"/>
    </source>
</evidence>
<dbReference type="Proteomes" id="UP000044938">
    <property type="component" value="Unassembled WGS sequence"/>
</dbReference>
<feature type="region of interest" description="Disordered" evidence="8">
    <location>
        <begin position="150"/>
        <end position="170"/>
    </location>
</feature>
<dbReference type="Proteomes" id="UP000038802">
    <property type="component" value="Unassembled WGS sequence"/>
</dbReference>
<dbReference type="PANTHER" id="PTHR43738:SF1">
    <property type="entry name" value="HEMIN TRANSPORT SYSTEM PERMEASE PROTEIN HRTB-RELATED"/>
    <property type="match status" value="1"/>
</dbReference>
<feature type="compositionally biased region" description="Polar residues" evidence="8">
    <location>
        <begin position="1"/>
        <end position="10"/>
    </location>
</feature>
<evidence type="ECO:0000256" key="5">
    <source>
        <dbReference type="ARBA" id="ARBA00022989"/>
    </source>
</evidence>
<evidence type="ECO:0000259" key="10">
    <source>
        <dbReference type="Pfam" id="PF02687"/>
    </source>
</evidence>
<evidence type="ECO:0000256" key="6">
    <source>
        <dbReference type="ARBA" id="ARBA00023136"/>
    </source>
</evidence>
<keyword evidence="6 9" id="KW-0472">Membrane</keyword>
<gene>
    <name evidence="13" type="ORF">ERS007679_01069</name>
    <name evidence="12" type="ORF">ERS007681_01394</name>
    <name evidence="14" type="ORF">ERS007703_01310</name>
    <name evidence="15" type="ORF">ERS007720_01097</name>
</gene>
<evidence type="ECO:0000313" key="18">
    <source>
        <dbReference type="Proteomes" id="UP000045842"/>
    </source>
</evidence>
<proteinExistence type="inferred from homology"/>
<dbReference type="PANTHER" id="PTHR43738">
    <property type="entry name" value="ABC TRANSPORTER, MEMBRANE PROTEIN"/>
    <property type="match status" value="1"/>
</dbReference>
<evidence type="ECO:0000313" key="16">
    <source>
        <dbReference type="Proteomes" id="UP000038802"/>
    </source>
</evidence>
<evidence type="ECO:0000259" key="11">
    <source>
        <dbReference type="Pfam" id="PF12704"/>
    </source>
</evidence>
<dbReference type="AlphaFoldDB" id="A0A0T9D3W2"/>
<keyword evidence="5 9" id="KW-1133">Transmembrane helix</keyword>
<dbReference type="EMBL" id="CSAE01000106">
    <property type="protein sequence ID" value="COV39912.1"/>
    <property type="molecule type" value="Genomic_DNA"/>
</dbReference>
<evidence type="ECO:0000313" key="13">
    <source>
        <dbReference type="EMBL" id="COV11416.1"/>
    </source>
</evidence>
<accession>A0A0T9D3W2</accession>
<evidence type="ECO:0000256" key="7">
    <source>
        <dbReference type="ARBA" id="ARBA00038076"/>
    </source>
</evidence>
<evidence type="ECO:0000313" key="17">
    <source>
        <dbReference type="Proteomes" id="UP000044938"/>
    </source>
</evidence>
<feature type="transmembrane region" description="Helical" evidence="9">
    <location>
        <begin position="351"/>
        <end position="373"/>
    </location>
</feature>
<organism evidence="14 16">
    <name type="scientific">Mycobacterium tuberculosis</name>
    <dbReference type="NCBI Taxonomy" id="1773"/>
    <lineage>
        <taxon>Bacteria</taxon>
        <taxon>Bacillati</taxon>
        <taxon>Actinomycetota</taxon>
        <taxon>Actinomycetes</taxon>
        <taxon>Mycobacteriales</taxon>
        <taxon>Mycobacteriaceae</taxon>
        <taxon>Mycobacterium</taxon>
        <taxon>Mycobacterium tuberculosis complex</taxon>
    </lineage>
</organism>
<keyword evidence="3" id="KW-1003">Cell membrane</keyword>
<feature type="region of interest" description="Disordered" evidence="8">
    <location>
        <begin position="1"/>
        <end position="23"/>
    </location>
</feature>
<feature type="domain" description="MacB-like periplasmic core" evidence="11">
    <location>
        <begin position="59"/>
        <end position="222"/>
    </location>
</feature>
<name>A0A0T9D3W2_MYCTX</name>
<feature type="transmembrane region" description="Helical" evidence="9">
    <location>
        <begin position="269"/>
        <end position="292"/>
    </location>
</feature>
<sequence>MISTATTDPLTSVEPRRTNAATPAHDHLIGSTEAGSFRRMLFAALRDVQWRKRRLVIAIVSTGLVFAMTLVLTGLVNGFRVEAERTVDSMGVDAFVVKAGAAGPFLGSTPFAQIDLPQVARAPGVLAAAPLATAPSTIRQGTSARNVTAFGAPEHGPGMPRVSDGRAPSTPDEVAVSSTLGRNLGDDLQVGARTLRIVGIVPESTALAKIPNIFLTTEGLQQLAYNGQPTISSIGIDGMPRQLPDGYQTVNRADAVSDLMRPLKVAVDAITVVAVLLWIVAALIVGSVVYLSALERLRDFAVFKAIGVPTRSILAGLALQAVVVALLAAVVGGILSLLLAPLFPMTVVVPLSAFVALPAIATVIGLLASVAGLRRVVAIDPALAFGGP</sequence>
<dbReference type="InterPro" id="IPR025857">
    <property type="entry name" value="MacB_PCD"/>
</dbReference>
<evidence type="ECO:0000313" key="15">
    <source>
        <dbReference type="EMBL" id="COV87485.1"/>
    </source>
</evidence>
<feature type="transmembrane region" description="Helical" evidence="9">
    <location>
        <begin position="313"/>
        <end position="339"/>
    </location>
</feature>
<comment type="subcellular location">
    <subcellularLocation>
        <location evidence="1">Cell membrane</location>
        <topology evidence="1">Multi-pass membrane protein</topology>
    </subcellularLocation>
</comment>
<feature type="transmembrane region" description="Helical" evidence="9">
    <location>
        <begin position="55"/>
        <end position="76"/>
    </location>
</feature>
<evidence type="ECO:0000256" key="8">
    <source>
        <dbReference type="SAM" id="MobiDB-lite"/>
    </source>
</evidence>
<dbReference type="SMR" id="A0A0T9D3W2"/>
<reference evidence="16 17" key="2">
    <citation type="submission" date="2015-03" db="EMBL/GenBank/DDBJ databases">
        <authorList>
            <consortium name="Pathogen Informatics"/>
        </authorList>
    </citation>
    <scope>NUCLEOTIDE SEQUENCE [LARGE SCALE GENOMIC DNA]</scope>
    <source>
        <strain evidence="13 18">G09801536</strain>
        <strain evidence="12 19">G09901357</strain>
        <strain evidence="16">K00500041</strain>
        <strain evidence="15 17">M09401471</strain>
    </source>
</reference>
<protein>
    <submittedName>
        <fullName evidence="14">Putative glutamine-transport transmembrane protein ABC transporter</fullName>
    </submittedName>
</protein>
<evidence type="ECO:0000256" key="1">
    <source>
        <dbReference type="ARBA" id="ARBA00004651"/>
    </source>
</evidence>
<dbReference type="InterPro" id="IPR051125">
    <property type="entry name" value="ABC-4/HrtB_transporter"/>
</dbReference>
<evidence type="ECO:0000313" key="19">
    <source>
        <dbReference type="Proteomes" id="UP000048289"/>
    </source>
</evidence>
<dbReference type="Pfam" id="PF02687">
    <property type="entry name" value="FtsX"/>
    <property type="match status" value="1"/>
</dbReference>
<evidence type="ECO:0000256" key="2">
    <source>
        <dbReference type="ARBA" id="ARBA00022448"/>
    </source>
</evidence>
<feature type="domain" description="ABC3 transporter permease C-terminal" evidence="10">
    <location>
        <begin position="272"/>
        <end position="381"/>
    </location>
</feature>
<dbReference type="Pfam" id="PF12704">
    <property type="entry name" value="MacB_PCD"/>
    <property type="match status" value="1"/>
</dbReference>
<dbReference type="STRING" id="115862.BBG46_13445"/>
<dbReference type="GO" id="GO:0005886">
    <property type="term" value="C:plasma membrane"/>
    <property type="evidence" value="ECO:0007669"/>
    <property type="project" value="UniProtKB-SubCell"/>
</dbReference>
<dbReference type="Proteomes" id="UP000048289">
    <property type="component" value="Unassembled WGS sequence"/>
</dbReference>
<evidence type="ECO:0000256" key="9">
    <source>
        <dbReference type="SAM" id="Phobius"/>
    </source>
</evidence>
<keyword evidence="4 9" id="KW-0812">Transmembrane</keyword>
<dbReference type="EMBL" id="CSAD01000104">
    <property type="protein sequence ID" value="COV11416.1"/>
    <property type="molecule type" value="Genomic_DNA"/>
</dbReference>
<evidence type="ECO:0000313" key="14">
    <source>
        <dbReference type="EMBL" id="COV39912.1"/>
    </source>
</evidence>
<reference evidence="14" key="1">
    <citation type="submission" date="2015-03" db="EMBL/GenBank/DDBJ databases">
        <authorList>
            <person name="Murphy D."/>
        </authorList>
    </citation>
    <scope>NUCLEOTIDE SEQUENCE [LARGE SCALE GENOMIC DNA]</scope>
    <source>
        <strain evidence="14">K00500041</strain>
    </source>
</reference>
<keyword evidence="2" id="KW-0813">Transport</keyword>
<evidence type="ECO:0000256" key="4">
    <source>
        <dbReference type="ARBA" id="ARBA00022692"/>
    </source>
</evidence>
<dbReference type="InterPro" id="IPR003838">
    <property type="entry name" value="ABC3_permease_C"/>
</dbReference>
<dbReference type="Proteomes" id="UP000045842">
    <property type="component" value="Unassembled WGS sequence"/>
</dbReference>
<dbReference type="EMBL" id="CSAJ01000099">
    <property type="protein sequence ID" value="COV87485.1"/>
    <property type="molecule type" value="Genomic_DNA"/>
</dbReference>
<comment type="similarity">
    <text evidence="7">Belongs to the ABC-4 integral membrane protein family.</text>
</comment>
<evidence type="ECO:0000256" key="3">
    <source>
        <dbReference type="ARBA" id="ARBA00022475"/>
    </source>
</evidence>